<evidence type="ECO:0000313" key="1">
    <source>
        <dbReference type="EMBL" id="CDW79987.1"/>
    </source>
</evidence>
<dbReference type="Proteomes" id="UP000039865">
    <property type="component" value="Unassembled WGS sequence"/>
</dbReference>
<dbReference type="EMBL" id="CCKQ01008524">
    <property type="protein sequence ID" value="CDW79987.1"/>
    <property type="molecule type" value="Genomic_DNA"/>
</dbReference>
<dbReference type="InParanoid" id="A0A078AER6"/>
<evidence type="ECO:0000313" key="2">
    <source>
        <dbReference type="Proteomes" id="UP000039865"/>
    </source>
</evidence>
<name>A0A078AER6_STYLE</name>
<dbReference type="AlphaFoldDB" id="A0A078AER6"/>
<organism evidence="1 2">
    <name type="scientific">Stylonychia lemnae</name>
    <name type="common">Ciliate</name>
    <dbReference type="NCBI Taxonomy" id="5949"/>
    <lineage>
        <taxon>Eukaryota</taxon>
        <taxon>Sar</taxon>
        <taxon>Alveolata</taxon>
        <taxon>Ciliophora</taxon>
        <taxon>Intramacronucleata</taxon>
        <taxon>Spirotrichea</taxon>
        <taxon>Stichotrichia</taxon>
        <taxon>Sporadotrichida</taxon>
        <taxon>Oxytrichidae</taxon>
        <taxon>Stylonychinae</taxon>
        <taxon>Stylonychia</taxon>
    </lineage>
</organism>
<keyword evidence="2" id="KW-1185">Reference proteome</keyword>
<protein>
    <submittedName>
        <fullName evidence="1">Uncharacterized protein</fullName>
    </submittedName>
</protein>
<gene>
    <name evidence="1" type="primary">Contig17904.g19042</name>
    <name evidence="1" type="ORF">STYLEM_8979</name>
</gene>
<sequence>MQLIYVRQDFIMTRTSKYVKCVDEKFYKDLSSMKCVEKCLNSTIPMTIKNKYFKASIFKYCRDPVYYIDSKMDSLIELGTRDYPFKSFDDPFRELVNNADLSSRLNVAVYLKKNSTLTIFYKEHPVFLINLNDDFNAQTLNHDQNYPIIICHEMPYFRPKFSFNPTLNEDGSMRDYHLTPLIEKNQLDTSILAEMKIFRNKIQKQPIPNVYYITKMECQVYQQQDD</sequence>
<reference evidence="1 2" key="1">
    <citation type="submission" date="2014-06" db="EMBL/GenBank/DDBJ databases">
        <authorList>
            <person name="Swart Estienne"/>
        </authorList>
    </citation>
    <scope>NUCLEOTIDE SEQUENCE [LARGE SCALE GENOMIC DNA]</scope>
    <source>
        <strain evidence="1 2">130c</strain>
    </source>
</reference>
<proteinExistence type="predicted"/>
<accession>A0A078AER6</accession>